<organism evidence="3 4">
    <name type="scientific">Paraburkholderia aspalathi</name>
    <dbReference type="NCBI Taxonomy" id="1324617"/>
    <lineage>
        <taxon>Bacteria</taxon>
        <taxon>Pseudomonadati</taxon>
        <taxon>Pseudomonadota</taxon>
        <taxon>Betaproteobacteria</taxon>
        <taxon>Burkholderiales</taxon>
        <taxon>Burkholderiaceae</taxon>
        <taxon>Paraburkholderia</taxon>
    </lineage>
</organism>
<sequence length="89" mass="9610">MDAGASFNDTSLALQAAVEGQGVALGRLMLAADDLRTGRLVQPFDVVLPNDYSYWLVYPAAALERANVVAFRNWLLSEAKQSAEPISIV</sequence>
<dbReference type="InterPro" id="IPR058163">
    <property type="entry name" value="LysR-type_TF_proteobact-type"/>
</dbReference>
<dbReference type="Proteomes" id="UP000674425">
    <property type="component" value="Unassembled WGS sequence"/>
</dbReference>
<dbReference type="InterPro" id="IPR005119">
    <property type="entry name" value="LysR_subst-bd"/>
</dbReference>
<evidence type="ECO:0000313" key="3">
    <source>
        <dbReference type="EMBL" id="CAE6797382.1"/>
    </source>
</evidence>
<dbReference type="Pfam" id="PF03466">
    <property type="entry name" value="LysR_substrate"/>
    <property type="match status" value="1"/>
</dbReference>
<dbReference type="PANTHER" id="PTHR30537:SF74">
    <property type="entry name" value="HTH-TYPE TRANSCRIPTIONAL REGULATOR TRPI"/>
    <property type="match status" value="1"/>
</dbReference>
<keyword evidence="4" id="KW-1185">Reference proteome</keyword>
<dbReference type="EMBL" id="CAJNAU010000051">
    <property type="protein sequence ID" value="CAE6797382.1"/>
    <property type="molecule type" value="Genomic_DNA"/>
</dbReference>
<comment type="similarity">
    <text evidence="1">Belongs to the LysR transcriptional regulatory family.</text>
</comment>
<dbReference type="PANTHER" id="PTHR30537">
    <property type="entry name" value="HTH-TYPE TRANSCRIPTIONAL REGULATOR"/>
    <property type="match status" value="1"/>
</dbReference>
<evidence type="ECO:0000256" key="1">
    <source>
        <dbReference type="ARBA" id="ARBA00009437"/>
    </source>
</evidence>
<evidence type="ECO:0000313" key="4">
    <source>
        <dbReference type="Proteomes" id="UP000674425"/>
    </source>
</evidence>
<reference evidence="3 4" key="1">
    <citation type="submission" date="2021-02" db="EMBL/GenBank/DDBJ databases">
        <authorList>
            <person name="Vanwijnsberghe S."/>
        </authorList>
    </citation>
    <scope>NUCLEOTIDE SEQUENCE [LARGE SCALE GENOMIC DNA]</scope>
    <source>
        <strain evidence="3 4">R-69658</strain>
    </source>
</reference>
<dbReference type="Gene3D" id="3.40.190.290">
    <property type="match status" value="1"/>
</dbReference>
<gene>
    <name evidence="3" type="primary">gcvA_14</name>
    <name evidence="3" type="ORF">R69658_04800</name>
</gene>
<proteinExistence type="inferred from homology"/>
<dbReference type="SUPFAM" id="SSF53850">
    <property type="entry name" value="Periplasmic binding protein-like II"/>
    <property type="match status" value="1"/>
</dbReference>
<name>A0ABM8SA10_9BURK</name>
<feature type="domain" description="LysR substrate-binding" evidence="2">
    <location>
        <begin position="4"/>
        <end position="79"/>
    </location>
</feature>
<accession>A0ABM8SA10</accession>
<comment type="caution">
    <text evidence="3">The sequence shown here is derived from an EMBL/GenBank/DDBJ whole genome shotgun (WGS) entry which is preliminary data.</text>
</comment>
<protein>
    <submittedName>
        <fullName evidence="3">Glycine cleavage system transcriptional activator</fullName>
    </submittedName>
</protein>
<evidence type="ECO:0000259" key="2">
    <source>
        <dbReference type="Pfam" id="PF03466"/>
    </source>
</evidence>